<organism evidence="2 3">
    <name type="scientific">Colocasia esculenta</name>
    <name type="common">Wild taro</name>
    <name type="synonym">Arum esculentum</name>
    <dbReference type="NCBI Taxonomy" id="4460"/>
    <lineage>
        <taxon>Eukaryota</taxon>
        <taxon>Viridiplantae</taxon>
        <taxon>Streptophyta</taxon>
        <taxon>Embryophyta</taxon>
        <taxon>Tracheophyta</taxon>
        <taxon>Spermatophyta</taxon>
        <taxon>Magnoliopsida</taxon>
        <taxon>Liliopsida</taxon>
        <taxon>Araceae</taxon>
        <taxon>Aroideae</taxon>
        <taxon>Colocasieae</taxon>
        <taxon>Colocasia</taxon>
    </lineage>
</organism>
<dbReference type="EMBL" id="NMUH01000589">
    <property type="protein sequence ID" value="MQL81815.1"/>
    <property type="molecule type" value="Genomic_DNA"/>
</dbReference>
<reference evidence="2" key="1">
    <citation type="submission" date="2017-07" db="EMBL/GenBank/DDBJ databases">
        <title>Taro Niue Genome Assembly and Annotation.</title>
        <authorList>
            <person name="Atibalentja N."/>
            <person name="Keating K."/>
            <person name="Fields C.J."/>
        </authorList>
    </citation>
    <scope>NUCLEOTIDE SEQUENCE</scope>
    <source>
        <strain evidence="2">Niue_2</strain>
        <tissue evidence="2">Leaf</tissue>
    </source>
</reference>
<feature type="compositionally biased region" description="Basic and acidic residues" evidence="1">
    <location>
        <begin position="1"/>
        <end position="17"/>
    </location>
</feature>
<evidence type="ECO:0000313" key="3">
    <source>
        <dbReference type="Proteomes" id="UP000652761"/>
    </source>
</evidence>
<comment type="caution">
    <text evidence="2">The sequence shown here is derived from an EMBL/GenBank/DDBJ whole genome shotgun (WGS) entry which is preliminary data.</text>
</comment>
<gene>
    <name evidence="2" type="ORF">Taro_014274</name>
</gene>
<sequence length="120" mass="12972">MYPCKDRDGGQSERDRFSQGSRRVGQVRLPERDAGDRRVQKATGGIVAISPENAAYQAVAFSGPAPESEWEKDNALDCGLELEGQGLELGPAICSRIPLLLGLLSSSSKPQQLCHIDFIS</sequence>
<evidence type="ECO:0000256" key="1">
    <source>
        <dbReference type="SAM" id="MobiDB-lite"/>
    </source>
</evidence>
<name>A0A843UE99_COLES</name>
<feature type="region of interest" description="Disordered" evidence="1">
    <location>
        <begin position="1"/>
        <end position="36"/>
    </location>
</feature>
<proteinExistence type="predicted"/>
<accession>A0A843UE99</accession>
<dbReference type="AlphaFoldDB" id="A0A843UE99"/>
<evidence type="ECO:0000313" key="2">
    <source>
        <dbReference type="EMBL" id="MQL81815.1"/>
    </source>
</evidence>
<dbReference type="Proteomes" id="UP000652761">
    <property type="component" value="Unassembled WGS sequence"/>
</dbReference>
<keyword evidence="3" id="KW-1185">Reference proteome</keyword>
<protein>
    <submittedName>
        <fullName evidence="2">Uncharacterized protein</fullName>
    </submittedName>
</protein>